<sequence length="120" mass="13548">MPAPQEIPGFYFDEEKNRYFPIKGPIPGRGPKRPPRPSAAASSEASTSSTCSYSSDPSSSSQHIKPRKGHLKSSDFRRKSMRTTGLLQARELHGRLIPFNESRFNFEQEYEKVKVSHPLV</sequence>
<feature type="compositionally biased region" description="Low complexity" evidence="3">
    <location>
        <begin position="38"/>
        <end position="61"/>
    </location>
</feature>
<accession>A0A843WYG8</accession>
<dbReference type="InterPro" id="IPR052254">
    <property type="entry name" value="CUL4-DDB1_E3_ligase_receptor"/>
</dbReference>
<dbReference type="EMBL" id="NMUH01004403">
    <property type="protein sequence ID" value="MQM09525.1"/>
    <property type="molecule type" value="Genomic_DNA"/>
</dbReference>
<evidence type="ECO:0000256" key="3">
    <source>
        <dbReference type="SAM" id="MobiDB-lite"/>
    </source>
</evidence>
<keyword evidence="5" id="KW-1185">Reference proteome</keyword>
<proteinExistence type="predicted"/>
<dbReference type="Proteomes" id="UP000652761">
    <property type="component" value="Unassembled WGS sequence"/>
</dbReference>
<comment type="caution">
    <text evidence="4">The sequence shown here is derived from an EMBL/GenBank/DDBJ whole genome shotgun (WGS) entry which is preliminary data.</text>
</comment>
<protein>
    <submittedName>
        <fullName evidence="4">Uncharacterized protein</fullName>
    </submittedName>
</protein>
<gene>
    <name evidence="4" type="ORF">Taro_042404</name>
</gene>
<evidence type="ECO:0000313" key="5">
    <source>
        <dbReference type="Proteomes" id="UP000652761"/>
    </source>
</evidence>
<keyword evidence="2" id="KW-0677">Repeat</keyword>
<dbReference type="PANTHER" id="PTHR44472:SF1">
    <property type="entry name" value="DDB1 AND CUL4 ASSOCIATED FACTOR 4"/>
    <property type="match status" value="1"/>
</dbReference>
<feature type="region of interest" description="Disordered" evidence="3">
    <location>
        <begin position="1"/>
        <end position="87"/>
    </location>
</feature>
<reference evidence="4" key="1">
    <citation type="submission" date="2017-07" db="EMBL/GenBank/DDBJ databases">
        <title>Taro Niue Genome Assembly and Annotation.</title>
        <authorList>
            <person name="Atibalentja N."/>
            <person name="Keating K."/>
            <person name="Fields C.J."/>
        </authorList>
    </citation>
    <scope>NUCLEOTIDE SEQUENCE</scope>
    <source>
        <strain evidence="4">Niue_2</strain>
        <tissue evidence="4">Leaf</tissue>
    </source>
</reference>
<name>A0A843WYG8_COLES</name>
<evidence type="ECO:0000313" key="4">
    <source>
        <dbReference type="EMBL" id="MQM09525.1"/>
    </source>
</evidence>
<dbReference type="PANTHER" id="PTHR44472">
    <property type="entry name" value="DDB1- AND CUL4-ASSOCIATED FACTOR 4-RELATED"/>
    <property type="match status" value="1"/>
</dbReference>
<organism evidence="4 5">
    <name type="scientific">Colocasia esculenta</name>
    <name type="common">Wild taro</name>
    <name type="synonym">Arum esculentum</name>
    <dbReference type="NCBI Taxonomy" id="4460"/>
    <lineage>
        <taxon>Eukaryota</taxon>
        <taxon>Viridiplantae</taxon>
        <taxon>Streptophyta</taxon>
        <taxon>Embryophyta</taxon>
        <taxon>Tracheophyta</taxon>
        <taxon>Spermatophyta</taxon>
        <taxon>Magnoliopsida</taxon>
        <taxon>Liliopsida</taxon>
        <taxon>Araceae</taxon>
        <taxon>Aroideae</taxon>
        <taxon>Colocasieae</taxon>
        <taxon>Colocasia</taxon>
    </lineage>
</organism>
<keyword evidence="1" id="KW-0853">WD repeat</keyword>
<dbReference type="OrthoDB" id="128867at2759"/>
<evidence type="ECO:0000256" key="2">
    <source>
        <dbReference type="ARBA" id="ARBA00022737"/>
    </source>
</evidence>
<evidence type="ECO:0000256" key="1">
    <source>
        <dbReference type="ARBA" id="ARBA00022574"/>
    </source>
</evidence>
<dbReference type="AlphaFoldDB" id="A0A843WYG8"/>